<keyword evidence="3" id="KW-1185">Reference proteome</keyword>
<organism evidence="2 3">
    <name type="scientific">Liparis tanakae</name>
    <name type="common">Tanaka's snailfish</name>
    <dbReference type="NCBI Taxonomy" id="230148"/>
    <lineage>
        <taxon>Eukaryota</taxon>
        <taxon>Metazoa</taxon>
        <taxon>Chordata</taxon>
        <taxon>Craniata</taxon>
        <taxon>Vertebrata</taxon>
        <taxon>Euteleostomi</taxon>
        <taxon>Actinopterygii</taxon>
        <taxon>Neopterygii</taxon>
        <taxon>Teleostei</taxon>
        <taxon>Neoteleostei</taxon>
        <taxon>Acanthomorphata</taxon>
        <taxon>Eupercaria</taxon>
        <taxon>Perciformes</taxon>
        <taxon>Cottioidei</taxon>
        <taxon>Cottales</taxon>
        <taxon>Liparidae</taxon>
        <taxon>Liparis</taxon>
    </lineage>
</organism>
<feature type="compositionally biased region" description="Low complexity" evidence="1">
    <location>
        <begin position="52"/>
        <end position="62"/>
    </location>
</feature>
<dbReference type="EMBL" id="SRLO01000114">
    <property type="protein sequence ID" value="TNN74437.1"/>
    <property type="molecule type" value="Genomic_DNA"/>
</dbReference>
<name>A0A4Z2I8X3_9TELE</name>
<reference evidence="2 3" key="1">
    <citation type="submission" date="2019-03" db="EMBL/GenBank/DDBJ databases">
        <title>First draft genome of Liparis tanakae, snailfish: a comprehensive survey of snailfish specific genes.</title>
        <authorList>
            <person name="Kim W."/>
            <person name="Song I."/>
            <person name="Jeong J.-H."/>
            <person name="Kim D."/>
            <person name="Kim S."/>
            <person name="Ryu S."/>
            <person name="Song J.Y."/>
            <person name="Lee S.K."/>
        </authorList>
    </citation>
    <scope>NUCLEOTIDE SEQUENCE [LARGE SCALE GENOMIC DNA]</scope>
    <source>
        <tissue evidence="2">Muscle</tissue>
    </source>
</reference>
<accession>A0A4Z2I8X3</accession>
<gene>
    <name evidence="2" type="ORF">EYF80_015396</name>
</gene>
<evidence type="ECO:0000313" key="2">
    <source>
        <dbReference type="EMBL" id="TNN74437.1"/>
    </source>
</evidence>
<feature type="region of interest" description="Disordered" evidence="1">
    <location>
        <begin position="45"/>
        <end position="69"/>
    </location>
</feature>
<proteinExistence type="predicted"/>
<protein>
    <submittedName>
        <fullName evidence="2">Uncharacterized protein</fullName>
    </submittedName>
</protein>
<evidence type="ECO:0000313" key="3">
    <source>
        <dbReference type="Proteomes" id="UP000314294"/>
    </source>
</evidence>
<comment type="caution">
    <text evidence="2">The sequence shown here is derived from an EMBL/GenBank/DDBJ whole genome shotgun (WGS) entry which is preliminary data.</text>
</comment>
<dbReference type="Proteomes" id="UP000314294">
    <property type="component" value="Unassembled WGS sequence"/>
</dbReference>
<sequence>MQPHSKKAIPSASVMAKGSLKTTSPPISLHPTCCPLSLASMGAAADTPTTKSSTFPRSPSLSSHHHNKLKIRHSKSRLLLRITYALNMICNLMTTEAISPNLHPVTGATKKGCRLETNESEKCIRIAFDEPGDQSFTGWTHKS</sequence>
<feature type="region of interest" description="Disordered" evidence="1">
    <location>
        <begin position="1"/>
        <end position="20"/>
    </location>
</feature>
<dbReference type="AlphaFoldDB" id="A0A4Z2I8X3"/>
<evidence type="ECO:0000256" key="1">
    <source>
        <dbReference type="SAM" id="MobiDB-lite"/>
    </source>
</evidence>